<proteinExistence type="predicted"/>
<reference evidence="1" key="2">
    <citation type="journal article" date="2022" name="Hortic Res">
        <title>The genome of Dioscorea zingiberensis sheds light on the biosynthesis, origin and evolution of the medicinally important diosgenin saponins.</title>
        <authorList>
            <person name="Li Y."/>
            <person name="Tan C."/>
            <person name="Li Z."/>
            <person name="Guo J."/>
            <person name="Li S."/>
            <person name="Chen X."/>
            <person name="Wang C."/>
            <person name="Dai X."/>
            <person name="Yang H."/>
            <person name="Song W."/>
            <person name="Hou L."/>
            <person name="Xu J."/>
            <person name="Tong Z."/>
            <person name="Xu A."/>
            <person name="Yuan X."/>
            <person name="Wang W."/>
            <person name="Yang Q."/>
            <person name="Chen L."/>
            <person name="Sun Z."/>
            <person name="Wang K."/>
            <person name="Pan B."/>
            <person name="Chen J."/>
            <person name="Bao Y."/>
            <person name="Liu F."/>
            <person name="Qi X."/>
            <person name="Gang D.R."/>
            <person name="Wen J."/>
            <person name="Li J."/>
        </authorList>
    </citation>
    <scope>NUCLEOTIDE SEQUENCE</scope>
    <source>
        <strain evidence="1">Dzin_1.0</strain>
    </source>
</reference>
<dbReference type="AlphaFoldDB" id="A0A9D5CLF3"/>
<gene>
    <name evidence="1" type="ORF">J5N97_017099</name>
</gene>
<organism evidence="1 2">
    <name type="scientific">Dioscorea zingiberensis</name>
    <dbReference type="NCBI Taxonomy" id="325984"/>
    <lineage>
        <taxon>Eukaryota</taxon>
        <taxon>Viridiplantae</taxon>
        <taxon>Streptophyta</taxon>
        <taxon>Embryophyta</taxon>
        <taxon>Tracheophyta</taxon>
        <taxon>Spermatophyta</taxon>
        <taxon>Magnoliopsida</taxon>
        <taxon>Liliopsida</taxon>
        <taxon>Dioscoreales</taxon>
        <taxon>Dioscoreaceae</taxon>
        <taxon>Dioscorea</taxon>
    </lineage>
</organism>
<sequence length="95" mass="10350">MAGAATPSSTTLESHPKVSLSLFFPLFPPLCLSELSSHPRALNPSSTPSRESSSLQVPFLRHERPCPSVLGRCDAEFFIPCAFSHLGMHQVLIFV</sequence>
<evidence type="ECO:0000313" key="2">
    <source>
        <dbReference type="Proteomes" id="UP001085076"/>
    </source>
</evidence>
<accession>A0A9D5CLF3</accession>
<dbReference type="EMBL" id="JAGGNH010000004">
    <property type="protein sequence ID" value="KAJ0975134.1"/>
    <property type="molecule type" value="Genomic_DNA"/>
</dbReference>
<protein>
    <submittedName>
        <fullName evidence="1">Uncharacterized protein</fullName>
    </submittedName>
</protein>
<dbReference type="Proteomes" id="UP001085076">
    <property type="component" value="Miscellaneous, Linkage group lg04"/>
</dbReference>
<comment type="caution">
    <text evidence="1">The sequence shown here is derived from an EMBL/GenBank/DDBJ whole genome shotgun (WGS) entry which is preliminary data.</text>
</comment>
<name>A0A9D5CLF3_9LILI</name>
<reference evidence="1" key="1">
    <citation type="submission" date="2021-03" db="EMBL/GenBank/DDBJ databases">
        <authorList>
            <person name="Li Z."/>
            <person name="Yang C."/>
        </authorList>
    </citation>
    <scope>NUCLEOTIDE SEQUENCE</scope>
    <source>
        <strain evidence="1">Dzin_1.0</strain>
        <tissue evidence="1">Leaf</tissue>
    </source>
</reference>
<evidence type="ECO:0000313" key="1">
    <source>
        <dbReference type="EMBL" id="KAJ0975134.1"/>
    </source>
</evidence>
<keyword evidence="2" id="KW-1185">Reference proteome</keyword>